<evidence type="ECO:0000313" key="2">
    <source>
        <dbReference type="EMBL" id="OBA22627.1"/>
    </source>
</evidence>
<dbReference type="GeneID" id="30026962"/>
<sequence>MLAKSATPATPVTRPVSHIGDSTTWIKQWYTPLENSSSSSVSNCKLRGWVKTTNAPLEQAIAISSDTYDLDKHSSHQEPEEEKPVVEETPVEQTENSDLKLALSMEKREDQVSSLSGLGM</sequence>
<protein>
    <submittedName>
        <fullName evidence="2">Uncharacterized protein</fullName>
    </submittedName>
</protein>
<dbReference type="EMBL" id="LXTC01000002">
    <property type="protein sequence ID" value="OBA22627.1"/>
    <property type="molecule type" value="Genomic_DNA"/>
</dbReference>
<comment type="caution">
    <text evidence="2">The sequence shown here is derived from an EMBL/GenBank/DDBJ whole genome shotgun (WGS) entry which is preliminary data.</text>
</comment>
<proteinExistence type="predicted"/>
<evidence type="ECO:0000256" key="1">
    <source>
        <dbReference type="SAM" id="MobiDB-lite"/>
    </source>
</evidence>
<keyword evidence="3" id="KW-1185">Reference proteome</keyword>
<gene>
    <name evidence="2" type="ORF">METBIDRAFT_11440</name>
</gene>
<organism evidence="2 3">
    <name type="scientific">Metschnikowia bicuspidata var. bicuspidata NRRL YB-4993</name>
    <dbReference type="NCBI Taxonomy" id="869754"/>
    <lineage>
        <taxon>Eukaryota</taxon>
        <taxon>Fungi</taxon>
        <taxon>Dikarya</taxon>
        <taxon>Ascomycota</taxon>
        <taxon>Saccharomycotina</taxon>
        <taxon>Pichiomycetes</taxon>
        <taxon>Metschnikowiaceae</taxon>
        <taxon>Metschnikowia</taxon>
    </lineage>
</organism>
<feature type="compositionally biased region" description="Basic and acidic residues" evidence="1">
    <location>
        <begin position="69"/>
        <end position="86"/>
    </location>
</feature>
<feature type="region of interest" description="Disordered" evidence="1">
    <location>
        <begin position="66"/>
        <end position="120"/>
    </location>
</feature>
<accession>A0A1A0HFF2</accession>
<evidence type="ECO:0000313" key="3">
    <source>
        <dbReference type="Proteomes" id="UP000092555"/>
    </source>
</evidence>
<dbReference type="RefSeq" id="XP_018713123.1">
    <property type="nucleotide sequence ID" value="XM_018853986.1"/>
</dbReference>
<reference evidence="2 3" key="1">
    <citation type="submission" date="2016-05" db="EMBL/GenBank/DDBJ databases">
        <title>Comparative genomics of biotechnologically important yeasts.</title>
        <authorList>
            <consortium name="DOE Joint Genome Institute"/>
            <person name="Riley R."/>
            <person name="Haridas S."/>
            <person name="Wolfe K.H."/>
            <person name="Lopes M.R."/>
            <person name="Hittinger C.T."/>
            <person name="Goker M."/>
            <person name="Salamov A."/>
            <person name="Wisecaver J."/>
            <person name="Long T.M."/>
            <person name="Aerts A.L."/>
            <person name="Barry K."/>
            <person name="Choi C."/>
            <person name="Clum A."/>
            <person name="Coughlan A.Y."/>
            <person name="Deshpande S."/>
            <person name="Douglass A.P."/>
            <person name="Hanson S.J."/>
            <person name="Klenk H.-P."/>
            <person name="LaButti K."/>
            <person name="Lapidus A."/>
            <person name="Lindquist E."/>
            <person name="Lipzen A."/>
            <person name="Meier-kolthoff J.P."/>
            <person name="Ohm R.A."/>
            <person name="Otillar R.P."/>
            <person name="Pangilinan J."/>
            <person name="Peng Y."/>
            <person name="Rokas A."/>
            <person name="Rosa C.A."/>
            <person name="Scheuner C."/>
            <person name="Sibirny A.A."/>
            <person name="Slot J.C."/>
            <person name="Stielow J.B."/>
            <person name="Sun H."/>
            <person name="Kurtzman C.P."/>
            <person name="Blackwell M."/>
            <person name="Grigoriev I.V."/>
            <person name="Jeffries T.W."/>
        </authorList>
    </citation>
    <scope>NUCLEOTIDE SEQUENCE [LARGE SCALE GENOMIC DNA]</scope>
    <source>
        <strain evidence="2 3">NRRL YB-4993</strain>
    </source>
</reference>
<dbReference type="Proteomes" id="UP000092555">
    <property type="component" value="Unassembled WGS sequence"/>
</dbReference>
<dbReference type="OrthoDB" id="4074293at2759"/>
<name>A0A1A0HFF2_9ASCO</name>
<dbReference type="AlphaFoldDB" id="A0A1A0HFF2"/>